<accession>A0AA36CMV3</accession>
<evidence type="ECO:0000313" key="4">
    <source>
        <dbReference type="Proteomes" id="UP001177023"/>
    </source>
</evidence>
<comment type="caution">
    <text evidence="3">The sequence shown here is derived from an EMBL/GenBank/DDBJ whole genome shotgun (WGS) entry which is preliminary data.</text>
</comment>
<reference evidence="3" key="1">
    <citation type="submission" date="2023-06" db="EMBL/GenBank/DDBJ databases">
        <authorList>
            <person name="Delattre M."/>
        </authorList>
    </citation>
    <scope>NUCLEOTIDE SEQUENCE</scope>
    <source>
        <strain evidence="3">AF72</strain>
    </source>
</reference>
<gene>
    <name evidence="3" type="ORF">MSPICULIGERA_LOCUS9692</name>
</gene>
<feature type="signal peptide" evidence="1">
    <location>
        <begin position="1"/>
        <end position="16"/>
    </location>
</feature>
<dbReference type="Proteomes" id="UP001177023">
    <property type="component" value="Unassembled WGS sequence"/>
</dbReference>
<dbReference type="SUPFAM" id="SSF51430">
    <property type="entry name" value="NAD(P)-linked oxidoreductase"/>
    <property type="match status" value="1"/>
</dbReference>
<proteinExistence type="predicted"/>
<keyword evidence="4" id="KW-1185">Reference proteome</keyword>
<protein>
    <recommendedName>
        <fullName evidence="2">NADP-dependent oxidoreductase domain-containing protein</fullName>
    </recommendedName>
</protein>
<dbReference type="InterPro" id="IPR023210">
    <property type="entry name" value="NADP_OxRdtase_dom"/>
</dbReference>
<dbReference type="InterPro" id="IPR020471">
    <property type="entry name" value="AKR"/>
</dbReference>
<name>A0AA36CMV3_9BILA</name>
<feature type="domain" description="NADP-dependent oxidoreductase" evidence="2">
    <location>
        <begin position="32"/>
        <end position="158"/>
    </location>
</feature>
<dbReference type="Pfam" id="PF00248">
    <property type="entry name" value="Aldo_ket_red"/>
    <property type="match status" value="1"/>
</dbReference>
<evidence type="ECO:0000259" key="2">
    <source>
        <dbReference type="Pfam" id="PF00248"/>
    </source>
</evidence>
<dbReference type="Gene3D" id="3.20.20.100">
    <property type="entry name" value="NADP-dependent oxidoreductase domain"/>
    <property type="match status" value="2"/>
</dbReference>
<evidence type="ECO:0000313" key="3">
    <source>
        <dbReference type="EMBL" id="CAJ0571280.1"/>
    </source>
</evidence>
<dbReference type="GO" id="GO:0016616">
    <property type="term" value="F:oxidoreductase activity, acting on the CH-OH group of donors, NAD or NADP as acceptor"/>
    <property type="evidence" value="ECO:0007669"/>
    <property type="project" value="UniProtKB-ARBA"/>
</dbReference>
<dbReference type="PANTHER" id="PTHR43827">
    <property type="entry name" value="2,5-DIKETO-D-GLUCONIC ACID REDUCTASE"/>
    <property type="match status" value="1"/>
</dbReference>
<feature type="chain" id="PRO_5041312173" description="NADP-dependent oxidoreductase domain-containing protein" evidence="1">
    <location>
        <begin position="17"/>
        <end position="279"/>
    </location>
</feature>
<feature type="non-terminal residue" evidence="3">
    <location>
        <position position="279"/>
    </location>
</feature>
<dbReference type="InterPro" id="IPR036812">
    <property type="entry name" value="NAD(P)_OxRdtase_dom_sf"/>
</dbReference>
<evidence type="ECO:0000256" key="1">
    <source>
        <dbReference type="SAM" id="SignalP"/>
    </source>
</evidence>
<keyword evidence="1" id="KW-0732">Signal</keyword>
<sequence length="279" mass="31717">MLRVLVFFGVVCSALSDYDYKGRDYVKEKADRLVFGLWGIKDLPKMLEVVDNALTAGYRTFDTAQAYDNEEITGKAFKELLPKHNLTREDIFLATKIHNIHQGPLAEPSLIESMKLLQVDYLDLVLIHWPGVFPVNHSEPKRNLTGRKETWQTLEKFYVNSLVKFCKEKGIIFQAYFCALHLTPEAAKSQVEDKLPTEIAAKYNISSKLLQFAYPYNLGMSVMMRATSPKHIIENLKAKEIKLEQADIDALTLKNTTGHKNCGDPKFVTDSDTVKIIEA</sequence>
<dbReference type="PRINTS" id="PR00069">
    <property type="entry name" value="ALDKETRDTASE"/>
</dbReference>
<organism evidence="3 4">
    <name type="scientific">Mesorhabditis spiculigera</name>
    <dbReference type="NCBI Taxonomy" id="96644"/>
    <lineage>
        <taxon>Eukaryota</taxon>
        <taxon>Metazoa</taxon>
        <taxon>Ecdysozoa</taxon>
        <taxon>Nematoda</taxon>
        <taxon>Chromadorea</taxon>
        <taxon>Rhabditida</taxon>
        <taxon>Rhabditina</taxon>
        <taxon>Rhabditomorpha</taxon>
        <taxon>Rhabditoidea</taxon>
        <taxon>Rhabditidae</taxon>
        <taxon>Mesorhabditinae</taxon>
        <taxon>Mesorhabditis</taxon>
    </lineage>
</organism>
<dbReference type="EMBL" id="CATQJA010002553">
    <property type="protein sequence ID" value="CAJ0571280.1"/>
    <property type="molecule type" value="Genomic_DNA"/>
</dbReference>
<dbReference type="PANTHER" id="PTHR43827:SF14">
    <property type="entry name" value="NADP-DEPENDENT OXIDOREDUCTASE DOMAIN-CONTAINING PROTEIN"/>
    <property type="match status" value="1"/>
</dbReference>
<dbReference type="AlphaFoldDB" id="A0AA36CMV3"/>